<name>A0ABS2M8V9_9ACTN</name>
<keyword evidence="3" id="KW-0742">SOS response</keyword>
<keyword evidence="1" id="KW-0227">DNA damage</keyword>
<reference evidence="6 7" key="1">
    <citation type="submission" date="2021-01" db="EMBL/GenBank/DDBJ databases">
        <title>Sequencing the genomes of 1000 actinobacteria strains.</title>
        <authorList>
            <person name="Klenk H.-P."/>
        </authorList>
    </citation>
    <scope>NUCLEOTIDE SEQUENCE [LARGE SCALE GENOMIC DNA]</scope>
    <source>
        <strain evidence="6 7">DSM 18239</strain>
    </source>
</reference>
<organism evidence="6 7">
    <name type="scientific">Nocardioides salarius</name>
    <dbReference type="NCBI Taxonomy" id="374513"/>
    <lineage>
        <taxon>Bacteria</taxon>
        <taxon>Bacillati</taxon>
        <taxon>Actinomycetota</taxon>
        <taxon>Actinomycetes</taxon>
        <taxon>Propionibacteriales</taxon>
        <taxon>Nocardioidaceae</taxon>
        <taxon>Nocardioides</taxon>
    </lineage>
</organism>
<evidence type="ECO:0000313" key="7">
    <source>
        <dbReference type="Proteomes" id="UP000732378"/>
    </source>
</evidence>
<dbReference type="PANTHER" id="PTHR32182:SF0">
    <property type="entry name" value="DNA REPLICATION AND REPAIR PROTEIN RECF"/>
    <property type="match status" value="1"/>
</dbReference>
<dbReference type="InterPro" id="IPR027417">
    <property type="entry name" value="P-loop_NTPase"/>
</dbReference>
<evidence type="ECO:0000313" key="6">
    <source>
        <dbReference type="EMBL" id="MBM7507606.1"/>
    </source>
</evidence>
<dbReference type="Proteomes" id="UP000732378">
    <property type="component" value="Unassembled WGS sequence"/>
</dbReference>
<feature type="region of interest" description="Disordered" evidence="5">
    <location>
        <begin position="599"/>
        <end position="618"/>
    </location>
</feature>
<dbReference type="PANTHER" id="PTHR32182">
    <property type="entry name" value="DNA REPLICATION AND REPAIR PROTEIN RECF"/>
    <property type="match status" value="1"/>
</dbReference>
<sequence length="1126" mass="126419">MSEALFSAVELGGGEQRAGWRLHRLEVLNWGTFDGRVWRLRLDGENTLLTGDIGSGKSTLVDAVTTLLMPAHRIAYNKAAGAEARERSLRSYVEGHYKSERVESSGTSRPVGLRDHRSYSVVLGVFANDDVEHPVTLAQVFTQRERTGQPERFFVTAEAGLGIEADFAGFGSDLNALRKRLRDGGAQVDKDFPAYGRQVRRLLGIASEQALELFHQTVSMKSVGNLNDFVRTHMLEPSDASDRIATVVAHFEDLTRAHDAVRRAEDQLAALDPLLVNCDKHAALEAERRAAGRQRDAVGLYFTERKAELLEAMGAELESTLVGCRRDGEEVRARLEEARRQQGRLIGERASAGGDRVSELEREAEELRTLAEARRQRAERHHRLLEAVGLAGVDGPAAFAERRDEVGAAYDATRPRQRALDAELADVMSHRSRAREEAGDVEADLASLAGRHTNLPRASLELRQRMCAELGIETEQLPFVGELVEVRDEHAAWRGAAERVLRGFGLSLLVPQRHYREVAAWVNAHHLRTRVVYHRVPERQVRLQPEPPVAHLRLVDTLEVEPGRFETFLERELTRRADHRCVDSLAELLEADKAVTVEGQVRQGSRHEKDDRSRVDDPRSWILGRSNARKVEALEVALGEVRARLVGLDRDVETVEARRDDVRRAAEALSSLTQFDSWAELDAATPAGQAGEADRQRERLLAGSSRLAEIDRALVAVDAQIAQAEKERSRLENQLGGLESQLARTVRRLEAARAQVEDAGAVLIAAREQYADLATRLGATVVDPDDCDRAARDAAEGLTRSMDRLQQQMNGIATTAQQQMTAIKHQWPAVTTEMDASIEAASEFRAFRDRVRRDDLPRFEQEFKHQLNTNTIRELAGFATWLRRQADDIRDRVEQINDSLGAIDYSPGRFIRLVVEPTVNTDVRQFRDDLRAVTRGVLEGDSDQYSEQRFVDVKRIIDRFRGREGHAEADRAWTRRVTDVRSWHTFSAAELDRESGQEWEHYRDSDGKSGGQKEKLAYTILAASLAYQFRLEWGTTSSRAFRFAVIDEAFGRGSDLSTRYALSLFGRLGLQLLIVTPLQKVHVIEPYVRSIGFVDNRDGRESRVQTLSIEEYRARREAGGGWAARG</sequence>
<accession>A0ABS2M8V9</accession>
<protein>
    <submittedName>
        <fullName evidence="6">Uncharacterized protein YPO0396</fullName>
    </submittedName>
</protein>
<evidence type="ECO:0000256" key="3">
    <source>
        <dbReference type="ARBA" id="ARBA00023236"/>
    </source>
</evidence>
<dbReference type="Gene3D" id="3.40.50.300">
    <property type="entry name" value="P-loop containing nucleotide triphosphate hydrolases"/>
    <property type="match status" value="1"/>
</dbReference>
<evidence type="ECO:0000256" key="4">
    <source>
        <dbReference type="SAM" id="Coils"/>
    </source>
</evidence>
<evidence type="ECO:0000256" key="5">
    <source>
        <dbReference type="SAM" id="MobiDB-lite"/>
    </source>
</evidence>
<dbReference type="RefSeq" id="WP_193670734.1">
    <property type="nucleotide sequence ID" value="NZ_JACDTV010000017.1"/>
</dbReference>
<keyword evidence="4" id="KW-0175">Coiled coil</keyword>
<dbReference type="SUPFAM" id="SSF52540">
    <property type="entry name" value="P-loop containing nucleoside triphosphate hydrolases"/>
    <property type="match status" value="1"/>
</dbReference>
<comment type="caution">
    <text evidence="6">The sequence shown here is derived from an EMBL/GenBank/DDBJ whole genome shotgun (WGS) entry which is preliminary data.</text>
</comment>
<dbReference type="Pfam" id="PF13558">
    <property type="entry name" value="SbcC_Walker_B"/>
    <property type="match status" value="1"/>
</dbReference>
<evidence type="ECO:0000256" key="2">
    <source>
        <dbReference type="ARBA" id="ARBA00023204"/>
    </source>
</evidence>
<proteinExistence type="predicted"/>
<dbReference type="EMBL" id="JAFBBZ010000001">
    <property type="protein sequence ID" value="MBM7507606.1"/>
    <property type="molecule type" value="Genomic_DNA"/>
</dbReference>
<evidence type="ECO:0000256" key="1">
    <source>
        <dbReference type="ARBA" id="ARBA00022763"/>
    </source>
</evidence>
<feature type="compositionally biased region" description="Basic and acidic residues" evidence="5">
    <location>
        <begin position="605"/>
        <end position="618"/>
    </location>
</feature>
<gene>
    <name evidence="6" type="ORF">JOE61_001420</name>
</gene>
<keyword evidence="7" id="KW-1185">Reference proteome</keyword>
<feature type="coiled-coil region" evidence="4">
    <location>
        <begin position="707"/>
        <end position="769"/>
    </location>
</feature>
<dbReference type="Pfam" id="PF13555">
    <property type="entry name" value="AAA_29"/>
    <property type="match status" value="1"/>
</dbReference>
<keyword evidence="2" id="KW-0234">DNA repair</keyword>